<evidence type="ECO:0000313" key="2">
    <source>
        <dbReference type="EMBL" id="OQZ87716.1"/>
    </source>
</evidence>
<gene>
    <name evidence="4" type="ORF">BST11_07150</name>
    <name evidence="3" type="ORF">BST11_07830</name>
    <name evidence="2" type="ORF">BST11_26635</name>
</gene>
<proteinExistence type="predicted"/>
<reference evidence="4 5" key="1">
    <citation type="submission" date="2017-02" db="EMBL/GenBank/DDBJ databases">
        <title>The new phylogeny of genus Mycobacterium.</title>
        <authorList>
            <person name="Tortoli E."/>
            <person name="Trovato A."/>
            <person name="Cirillo D.M."/>
        </authorList>
    </citation>
    <scope>NUCLEOTIDE SEQUENCE [LARGE SCALE GENOMIC DNA]</scope>
    <source>
        <strain evidence="4 5">DSM 45230</strain>
    </source>
</reference>
<evidence type="ECO:0000256" key="1">
    <source>
        <dbReference type="SAM" id="MobiDB-lite"/>
    </source>
</evidence>
<feature type="compositionally biased region" description="Polar residues" evidence="1">
    <location>
        <begin position="8"/>
        <end position="24"/>
    </location>
</feature>
<evidence type="ECO:0000313" key="3">
    <source>
        <dbReference type="EMBL" id="OQZ91608.1"/>
    </source>
</evidence>
<protein>
    <submittedName>
        <fullName evidence="4">Secretion protein</fullName>
    </submittedName>
</protein>
<feature type="region of interest" description="Disordered" evidence="1">
    <location>
        <begin position="1"/>
        <end position="24"/>
    </location>
</feature>
<organism evidence="4 5">
    <name type="scientific">Mycobacterium alsense</name>
    <dbReference type="NCBI Taxonomy" id="324058"/>
    <lineage>
        <taxon>Bacteria</taxon>
        <taxon>Bacillati</taxon>
        <taxon>Actinomycetota</taxon>
        <taxon>Actinomycetes</taxon>
        <taxon>Mycobacteriales</taxon>
        <taxon>Mycobacteriaceae</taxon>
        <taxon>Mycobacterium</taxon>
    </lineage>
</organism>
<dbReference type="EMBL" id="MVHD01000007">
    <property type="protein sequence ID" value="OQZ91953.1"/>
    <property type="molecule type" value="Genomic_DNA"/>
</dbReference>
<accession>A0ABX3RDK7</accession>
<name>A0ABX3RDK7_9MYCO</name>
<keyword evidence="5" id="KW-1185">Reference proteome</keyword>
<evidence type="ECO:0000313" key="4">
    <source>
        <dbReference type="EMBL" id="OQZ91953.1"/>
    </source>
</evidence>
<sequence length="24" mass="2375">HGQKVQAAGNNMASTDSAVGSSWA</sequence>
<feature type="non-terminal residue" evidence="4">
    <location>
        <position position="1"/>
    </location>
</feature>
<dbReference type="Proteomes" id="UP000192319">
    <property type="component" value="Unassembled WGS sequence"/>
</dbReference>
<dbReference type="EMBL" id="MVHD01000110">
    <property type="protein sequence ID" value="OQZ87716.1"/>
    <property type="molecule type" value="Genomic_DNA"/>
</dbReference>
<dbReference type="EMBL" id="MVHD01000009">
    <property type="protein sequence ID" value="OQZ91608.1"/>
    <property type="molecule type" value="Genomic_DNA"/>
</dbReference>
<evidence type="ECO:0000313" key="5">
    <source>
        <dbReference type="Proteomes" id="UP000192319"/>
    </source>
</evidence>
<comment type="caution">
    <text evidence="4">The sequence shown here is derived from an EMBL/GenBank/DDBJ whole genome shotgun (WGS) entry which is preliminary data.</text>
</comment>